<evidence type="ECO:0000313" key="2">
    <source>
        <dbReference type="EMBL" id="MDV5825339.1"/>
    </source>
</evidence>
<evidence type="ECO:0000313" key="3">
    <source>
        <dbReference type="Proteomes" id="UP001185984"/>
    </source>
</evidence>
<feature type="domain" description="Putative zinc-finger" evidence="1">
    <location>
        <begin position="4"/>
        <end position="37"/>
    </location>
</feature>
<dbReference type="RefSeq" id="WP_317517861.1">
    <property type="nucleotide sequence ID" value="NZ_JAPTHD010000009.1"/>
</dbReference>
<dbReference type="InterPro" id="IPR027383">
    <property type="entry name" value="Znf_put"/>
</dbReference>
<dbReference type="EMBL" id="JAPTHD010000009">
    <property type="protein sequence ID" value="MDV5825339.1"/>
    <property type="molecule type" value="Genomic_DNA"/>
</dbReference>
<organism evidence="2 3">
    <name type="scientific">Sphingobium naphthae</name>
    <dbReference type="NCBI Taxonomy" id="1886786"/>
    <lineage>
        <taxon>Bacteria</taxon>
        <taxon>Pseudomonadati</taxon>
        <taxon>Pseudomonadota</taxon>
        <taxon>Alphaproteobacteria</taxon>
        <taxon>Sphingomonadales</taxon>
        <taxon>Sphingomonadaceae</taxon>
        <taxon>Sphingobium</taxon>
    </lineage>
</organism>
<dbReference type="Pfam" id="PF13490">
    <property type="entry name" value="zf-HC2"/>
    <property type="match status" value="1"/>
</dbReference>
<proteinExistence type="predicted"/>
<dbReference type="Proteomes" id="UP001185984">
    <property type="component" value="Unassembled WGS sequence"/>
</dbReference>
<evidence type="ECO:0000259" key="1">
    <source>
        <dbReference type="Pfam" id="PF13490"/>
    </source>
</evidence>
<sequence>MLTCHDTSFLLSQSRERPLTLPERMKLRIHLAMCRGCSNFGRQLPRLGDAAKAYAADDPQKHV</sequence>
<comment type="caution">
    <text evidence="2">The sequence shown here is derived from an EMBL/GenBank/DDBJ whole genome shotgun (WGS) entry which is preliminary data.</text>
</comment>
<gene>
    <name evidence="2" type="ORF">O0R41_17175</name>
</gene>
<accession>A0ABU4A0P1</accession>
<name>A0ABU4A0P1_9SPHN</name>
<reference evidence="3" key="1">
    <citation type="journal article" date="2022" name="J Environ Chem Eng">
        <title>Biodegradation of petroleum oil using a constructed nonpathogenic and heavy metal-tolerant bacterial consortium isolated from marine sponges.</title>
        <authorList>
            <person name="Dechsakulwatana C."/>
            <person name="Rungsihiranrut A."/>
            <person name="Muangchinda C."/>
            <person name="Ningthoujam R."/>
            <person name="Klankeo P."/>
            <person name="Pinyakong O."/>
        </authorList>
    </citation>
    <scope>NUCLEOTIDE SEQUENCE [LARGE SCALE GENOMIC DNA]</scope>
    <source>
        <strain evidence="3">MO2-4</strain>
    </source>
</reference>
<keyword evidence="3" id="KW-1185">Reference proteome</keyword>
<protein>
    <submittedName>
        <fullName evidence="2">Zf-HC2 domain-containing protein</fullName>
    </submittedName>
</protein>